<dbReference type="InterPro" id="IPR038582">
    <property type="entry name" value="Ribosomal_eS31_euk-type_sf"/>
</dbReference>
<dbReference type="InterPro" id="IPR002906">
    <property type="entry name" value="Ribosomal_eS31"/>
</dbReference>
<dbReference type="AlphaFoldDB" id="A0A4Q9L6S3"/>
<dbReference type="InterPro" id="IPR029071">
    <property type="entry name" value="Ubiquitin-like_domsf"/>
</dbReference>
<dbReference type="VEuPathDB" id="MicrosporidiaDB:CWI37_0247p0030"/>
<dbReference type="SUPFAM" id="SSF57829">
    <property type="entry name" value="Zn-binding ribosomal proteins"/>
    <property type="match status" value="1"/>
</dbReference>
<dbReference type="SUPFAM" id="SSF54236">
    <property type="entry name" value="Ubiquitin-like"/>
    <property type="match status" value="1"/>
</dbReference>
<dbReference type="InterPro" id="IPR011332">
    <property type="entry name" value="Ribosomal_zn-bd"/>
</dbReference>
<evidence type="ECO:0000256" key="2">
    <source>
        <dbReference type="ARBA" id="ARBA00009891"/>
    </source>
</evidence>
<dbReference type="Gene3D" id="6.20.50.150">
    <property type="match status" value="1"/>
</dbReference>
<dbReference type="SMART" id="SM00213">
    <property type="entry name" value="UBQ"/>
    <property type="match status" value="1"/>
</dbReference>
<evidence type="ECO:0000259" key="7">
    <source>
        <dbReference type="PROSITE" id="PS50053"/>
    </source>
</evidence>
<comment type="similarity">
    <text evidence="1">In the N-terminal section; belongs to the ubiquitin family.</text>
</comment>
<keyword evidence="4" id="KW-0862">Zinc</keyword>
<dbReference type="EMBL" id="PITJ01000312">
    <property type="protein sequence ID" value="TBU03333.1"/>
    <property type="molecule type" value="Genomic_DNA"/>
</dbReference>
<feature type="domain" description="Ubiquitin-like" evidence="7">
    <location>
        <begin position="1"/>
        <end position="76"/>
    </location>
</feature>
<accession>A0A4Q9L6S3</accession>
<dbReference type="VEuPathDB" id="MicrosporidiaDB:CWI37_0312p0030"/>
<gene>
    <name evidence="9" type="ORF">CWI37_0247p0030</name>
    <name evidence="8" type="ORF">CWI37_0312p0030</name>
    <name evidence="10" type="ORF">CWI38_0518p0040</name>
</gene>
<dbReference type="Gene3D" id="3.10.20.90">
    <property type="entry name" value="Phosphatidylinositol 3-kinase Catalytic Subunit, Chain A, domain 1"/>
    <property type="match status" value="1"/>
</dbReference>
<evidence type="ECO:0000313" key="9">
    <source>
        <dbReference type="EMBL" id="TBU03706.1"/>
    </source>
</evidence>
<proteinExistence type="inferred from homology"/>
<keyword evidence="5 8" id="KW-0689">Ribosomal protein</keyword>
<keyword evidence="3" id="KW-1017">Isopeptide bond</keyword>
<dbReference type="GO" id="GO:0005840">
    <property type="term" value="C:ribosome"/>
    <property type="evidence" value="ECO:0007669"/>
    <property type="project" value="UniProtKB-KW"/>
</dbReference>
<dbReference type="Proteomes" id="UP000292282">
    <property type="component" value="Unassembled WGS sequence"/>
</dbReference>
<keyword evidence="6" id="KW-0687">Ribonucleoprotein</keyword>
<dbReference type="PROSITE" id="PS50053">
    <property type="entry name" value="UBIQUITIN_2"/>
    <property type="match status" value="1"/>
</dbReference>
<dbReference type="OrthoDB" id="428577at2759"/>
<evidence type="ECO:0000313" key="12">
    <source>
        <dbReference type="Proteomes" id="UP000292362"/>
    </source>
</evidence>
<keyword evidence="11" id="KW-1185">Reference proteome</keyword>
<dbReference type="Proteomes" id="UP000292362">
    <property type="component" value="Unassembled WGS sequence"/>
</dbReference>
<evidence type="ECO:0000256" key="1">
    <source>
        <dbReference type="ARBA" id="ARBA00008373"/>
    </source>
</evidence>
<comment type="similarity">
    <text evidence="2">In the C-terminal section; belongs to the eukaryotic ribosomal protein eS31 family.</text>
</comment>
<evidence type="ECO:0000313" key="11">
    <source>
        <dbReference type="Proteomes" id="UP000292282"/>
    </source>
</evidence>
<dbReference type="Pfam" id="PF00240">
    <property type="entry name" value="ubiquitin"/>
    <property type="match status" value="1"/>
</dbReference>
<dbReference type="GO" id="GO:0006412">
    <property type="term" value="P:translation"/>
    <property type="evidence" value="ECO:0007669"/>
    <property type="project" value="InterPro"/>
</dbReference>
<dbReference type="EMBL" id="PITJ01000247">
    <property type="protein sequence ID" value="TBU03706.1"/>
    <property type="molecule type" value="Genomic_DNA"/>
</dbReference>
<dbReference type="STRING" id="1176355.A0A4Q9L6S3"/>
<dbReference type="EMBL" id="PITK01000518">
    <property type="protein sequence ID" value="TBU13143.1"/>
    <property type="molecule type" value="Genomic_DNA"/>
</dbReference>
<sequence>MQIFVSIPNLNTEVLAVNDNMKIVDIKRIIEERTSIPVEEQNIVSCNRYLSNESTLSFYNITEMCILTVLFKLVGGGKKKKKKNYTTPKKVKEARKKTKLGCLTQFKINKDGTCDVLRKDCPSCGPGIFMSERESEHKCGKCHTVVPRKGLRM</sequence>
<evidence type="ECO:0000256" key="5">
    <source>
        <dbReference type="ARBA" id="ARBA00022980"/>
    </source>
</evidence>
<dbReference type="GO" id="GO:1990904">
    <property type="term" value="C:ribonucleoprotein complex"/>
    <property type="evidence" value="ECO:0007669"/>
    <property type="project" value="UniProtKB-KW"/>
</dbReference>
<dbReference type="CDD" id="cd17039">
    <property type="entry name" value="Ubl_ubiquitin_like"/>
    <property type="match status" value="1"/>
</dbReference>
<dbReference type="VEuPathDB" id="MicrosporidiaDB:CWI38_0518p0040"/>
<dbReference type="Pfam" id="PF01599">
    <property type="entry name" value="Ribosomal_S27"/>
    <property type="match status" value="1"/>
</dbReference>
<name>A0A4Q9L6S3_9MICR</name>
<evidence type="ECO:0000313" key="10">
    <source>
        <dbReference type="EMBL" id="TBU13143.1"/>
    </source>
</evidence>
<evidence type="ECO:0000313" key="8">
    <source>
        <dbReference type="EMBL" id="TBU03333.1"/>
    </source>
</evidence>
<organism evidence="8 12">
    <name type="scientific">Hamiltosporidium tvaerminnensis</name>
    <dbReference type="NCBI Taxonomy" id="1176355"/>
    <lineage>
        <taxon>Eukaryota</taxon>
        <taxon>Fungi</taxon>
        <taxon>Fungi incertae sedis</taxon>
        <taxon>Microsporidia</taxon>
        <taxon>Dubosqiidae</taxon>
        <taxon>Hamiltosporidium</taxon>
    </lineage>
</organism>
<evidence type="ECO:0000256" key="4">
    <source>
        <dbReference type="ARBA" id="ARBA00022833"/>
    </source>
</evidence>
<dbReference type="InterPro" id="IPR000626">
    <property type="entry name" value="Ubiquitin-like_dom"/>
</dbReference>
<reference evidence="11 12" key="1">
    <citation type="submission" date="2017-12" db="EMBL/GenBank/DDBJ databases">
        <authorList>
            <person name="Pombert J.-F."/>
            <person name="Haag K.L."/>
            <person name="Ebert D."/>
        </authorList>
    </citation>
    <scope>NUCLEOTIDE SEQUENCE [LARGE SCALE GENOMIC DNA]</scope>
    <source>
        <strain evidence="8">FI-OER-3-3</strain>
        <strain evidence="10">IL-G-3</strain>
    </source>
</reference>
<dbReference type="GO" id="GO:0003735">
    <property type="term" value="F:structural constituent of ribosome"/>
    <property type="evidence" value="ECO:0007669"/>
    <property type="project" value="InterPro"/>
</dbReference>
<evidence type="ECO:0000256" key="6">
    <source>
        <dbReference type="ARBA" id="ARBA00023274"/>
    </source>
</evidence>
<comment type="caution">
    <text evidence="8">The sequence shown here is derived from an EMBL/GenBank/DDBJ whole genome shotgun (WGS) entry which is preliminary data.</text>
</comment>
<protein>
    <submittedName>
        <fullName evidence="8">Ribosomal protein S27a</fullName>
    </submittedName>
</protein>
<dbReference type="SMART" id="SM01402">
    <property type="entry name" value="Ribosomal_S27"/>
    <property type="match status" value="1"/>
</dbReference>
<evidence type="ECO:0000256" key="3">
    <source>
        <dbReference type="ARBA" id="ARBA00022499"/>
    </source>
</evidence>